<name>A0A1A8XGE6_PLAOA</name>
<dbReference type="EMBL" id="FLQU01001765">
    <property type="protein sequence ID" value="SBS94401.1"/>
    <property type="molecule type" value="Genomic_DNA"/>
</dbReference>
<dbReference type="AlphaFoldDB" id="A0A1A8XGE6"/>
<reference evidence="2" key="2">
    <citation type="submission" date="2016-05" db="EMBL/GenBank/DDBJ databases">
        <authorList>
            <person name="Lavstsen T."/>
            <person name="Jespersen J.S."/>
        </authorList>
    </citation>
    <scope>NUCLEOTIDE SEQUENCE [LARGE SCALE GENOMIC DNA]</scope>
</reference>
<evidence type="ECO:0000313" key="2">
    <source>
        <dbReference type="EMBL" id="SBT03001.1"/>
    </source>
</evidence>
<dbReference type="EMBL" id="FLQV01003969">
    <property type="protein sequence ID" value="SBT03001.1"/>
    <property type="molecule type" value="Genomic_DNA"/>
</dbReference>
<gene>
    <name evidence="2" type="ORF">POVCU1_083090</name>
    <name evidence="1" type="ORF">POVCU2_0087820</name>
</gene>
<reference evidence="3 4" key="1">
    <citation type="submission" date="2016-05" db="EMBL/GenBank/DDBJ databases">
        <authorList>
            <person name="Naeem Raeece"/>
        </authorList>
    </citation>
    <scope>NUCLEOTIDE SEQUENCE [LARGE SCALE GENOMIC DNA]</scope>
</reference>
<proteinExistence type="predicted"/>
<evidence type="ECO:0000313" key="1">
    <source>
        <dbReference type="EMBL" id="SBS94401.1"/>
    </source>
</evidence>
<sequence>MGSTLDSLEKIDVYKTNEKFVKLFDKLENVCNSIGHSNSYRDSFKYINIVDSFIPQLKIIFNILYRGKKQGDIYIKEINLGKIKPCKTIDIFGKLFVDRCKFHAETSEDIKIMKTLYDHIFFFNKANNNFNTLDKIKKCECCNNLKNYVSKTFIKLPTECAHGSSYAFYREYNDHLKEFIKLEELSSLSCEIGTEISHCSPYSKFQEQDTWGIVLINEVRENVASRTE</sequence>
<protein>
    <submittedName>
        <fullName evidence="2">PIR Superfamily Protein</fullName>
    </submittedName>
</protein>
<organism evidence="2 3">
    <name type="scientific">Plasmodium ovale curtisi</name>
    <dbReference type="NCBI Taxonomy" id="864141"/>
    <lineage>
        <taxon>Eukaryota</taxon>
        <taxon>Sar</taxon>
        <taxon>Alveolata</taxon>
        <taxon>Apicomplexa</taxon>
        <taxon>Aconoidasida</taxon>
        <taxon>Haemosporida</taxon>
        <taxon>Plasmodiidae</taxon>
        <taxon>Plasmodium</taxon>
        <taxon>Plasmodium (Plasmodium)</taxon>
    </lineage>
</organism>
<evidence type="ECO:0000313" key="3">
    <source>
        <dbReference type="Proteomes" id="UP000078546"/>
    </source>
</evidence>
<dbReference type="Proteomes" id="UP000078560">
    <property type="component" value="Unassembled WGS sequence"/>
</dbReference>
<dbReference type="Proteomes" id="UP000078546">
    <property type="component" value="Unassembled WGS sequence"/>
</dbReference>
<accession>A0A1A8XGE6</accession>
<evidence type="ECO:0000313" key="4">
    <source>
        <dbReference type="Proteomes" id="UP000078560"/>
    </source>
</evidence>